<dbReference type="EMBL" id="CM056811">
    <property type="protein sequence ID" value="KAJ8637892.1"/>
    <property type="molecule type" value="Genomic_DNA"/>
</dbReference>
<gene>
    <name evidence="1" type="ORF">MRB53_012159</name>
</gene>
<keyword evidence="2" id="KW-1185">Reference proteome</keyword>
<dbReference type="Proteomes" id="UP001234297">
    <property type="component" value="Chromosome 3"/>
</dbReference>
<protein>
    <submittedName>
        <fullName evidence="1">Uncharacterized protein</fullName>
    </submittedName>
</protein>
<reference evidence="1 2" key="1">
    <citation type="journal article" date="2022" name="Hortic Res">
        <title>A haplotype resolved chromosomal level avocado genome allows analysis of novel avocado genes.</title>
        <authorList>
            <person name="Nath O."/>
            <person name="Fletcher S.J."/>
            <person name="Hayward A."/>
            <person name="Shaw L.M."/>
            <person name="Masouleh A.K."/>
            <person name="Furtado A."/>
            <person name="Henry R.J."/>
            <person name="Mitter N."/>
        </authorList>
    </citation>
    <scope>NUCLEOTIDE SEQUENCE [LARGE SCALE GENOMIC DNA]</scope>
    <source>
        <strain evidence="2">cv. Hass</strain>
    </source>
</reference>
<evidence type="ECO:0000313" key="2">
    <source>
        <dbReference type="Proteomes" id="UP001234297"/>
    </source>
</evidence>
<sequence length="261" mass="28516">MRDYRSPYTLGPSNILLHTKAPTSPIYHLHLSAMDKDTRACSGWQTHPSFMDPISERNPSSPLPSDPFPSSPLFKTPTQYPKRNALHKAFAPRKGADPHRIDTHMQAKAMAHSINAGPSKPEKKPQQLHPKHPHTQKPTTTTTVMTKAQKPTTTTKTKDMEKKKGGGAAKGGEEGKGVEDEKRLVLLDGGRRRSFSGTELDLGAFLSGVGAKVVAKDMPPFMQIHAVSCAKKTHDGLEKFSSKALAFSLKKEMIVEGAYTG</sequence>
<evidence type="ECO:0000313" key="1">
    <source>
        <dbReference type="EMBL" id="KAJ8637892.1"/>
    </source>
</evidence>
<comment type="caution">
    <text evidence="1">The sequence shown here is derived from an EMBL/GenBank/DDBJ whole genome shotgun (WGS) entry which is preliminary data.</text>
</comment>
<organism evidence="1 2">
    <name type="scientific">Persea americana</name>
    <name type="common">Avocado</name>
    <dbReference type="NCBI Taxonomy" id="3435"/>
    <lineage>
        <taxon>Eukaryota</taxon>
        <taxon>Viridiplantae</taxon>
        <taxon>Streptophyta</taxon>
        <taxon>Embryophyta</taxon>
        <taxon>Tracheophyta</taxon>
        <taxon>Spermatophyta</taxon>
        <taxon>Magnoliopsida</taxon>
        <taxon>Magnoliidae</taxon>
        <taxon>Laurales</taxon>
        <taxon>Lauraceae</taxon>
        <taxon>Persea</taxon>
    </lineage>
</organism>
<name>A0ACC2LY70_PERAE</name>
<proteinExistence type="predicted"/>
<accession>A0ACC2LY70</accession>